<keyword evidence="3" id="KW-1185">Reference proteome</keyword>
<dbReference type="PANTHER" id="PTHR43649">
    <property type="entry name" value="ARABINOSE-BINDING PROTEIN-RELATED"/>
    <property type="match status" value="1"/>
</dbReference>
<dbReference type="SUPFAM" id="SSF53850">
    <property type="entry name" value="Periplasmic binding protein-like II"/>
    <property type="match status" value="1"/>
</dbReference>
<organism evidence="2 3">
    <name type="scientific">Salibacterium salarium</name>
    <dbReference type="NCBI Taxonomy" id="284579"/>
    <lineage>
        <taxon>Bacteria</taxon>
        <taxon>Bacillati</taxon>
        <taxon>Bacillota</taxon>
        <taxon>Bacilli</taxon>
        <taxon>Bacillales</taxon>
        <taxon>Bacillaceae</taxon>
    </lineage>
</organism>
<reference evidence="2 3" key="1">
    <citation type="submission" date="2018-10" db="EMBL/GenBank/DDBJ databases">
        <title>Draft genome sequence of Bacillus salarius IM0101, isolated from a hypersaline soil in Inner Mongolia, China.</title>
        <authorList>
            <person name="Yamprayoonswat W."/>
            <person name="Boonvisut S."/>
            <person name="Jumpathong W."/>
            <person name="Sittihan S."/>
            <person name="Ruangsuj P."/>
            <person name="Wanthongcharoen S."/>
            <person name="Thongpramul N."/>
            <person name="Pimmason S."/>
            <person name="Yu B."/>
            <person name="Yasawong M."/>
        </authorList>
    </citation>
    <scope>NUCLEOTIDE SEQUENCE [LARGE SCALE GENOMIC DNA]</scope>
    <source>
        <strain evidence="2 3">IM0101</strain>
    </source>
</reference>
<dbReference type="OrthoDB" id="9798191at2"/>
<dbReference type="InterPro" id="IPR006059">
    <property type="entry name" value="SBP"/>
</dbReference>
<dbReference type="EMBL" id="RBVX01000017">
    <property type="protein sequence ID" value="RSL32098.1"/>
    <property type="molecule type" value="Genomic_DNA"/>
</dbReference>
<evidence type="ECO:0000313" key="2">
    <source>
        <dbReference type="EMBL" id="RSL32098.1"/>
    </source>
</evidence>
<dbReference type="PANTHER" id="PTHR43649:SF12">
    <property type="entry name" value="DIACETYLCHITOBIOSE BINDING PROTEIN DASA"/>
    <property type="match status" value="1"/>
</dbReference>
<evidence type="ECO:0000256" key="1">
    <source>
        <dbReference type="SAM" id="SignalP"/>
    </source>
</evidence>
<sequence>MKKWKAFSMLAFSLGLVFLIAGCSGSDESAGGDGDSESSGSDSEDTKTIEFMHLWPEGSSKDHYDIVNEIIADFEEENSGVEVNLEVLSNEQYKDKMQVLSTSGELPDVGMTWPAGYLEPYVEGEMFAPLDDVLDDGLQEEFVAGTTEAYAMNDNTYGLPLELNIATVFYNQSIFDEYGLEEPETYEEFNNIVSTLNENDVAPVALGNKDRWTGSLWYMYLADRIGGAEVLNSAIDRSGSFEDPALIEAAAKSQELAEADTFINGFNGLADQEAKSMFMNNQAAMYLIATWDLPNYTTNEDVPQEFRDSVDFFNFPTVDGEGDKSSFVGGPGVGLFVAEDSEVKDESKEFVQYFTEQWGEKSVTQAGVIPATKVDGEEVDLPDLYVEVLDELNNASNLTLFADVQMSSGVAEEHLDGIQSLFGMEMTPEEFAEMHEEALSAEE</sequence>
<dbReference type="PROSITE" id="PS51257">
    <property type="entry name" value="PROKAR_LIPOPROTEIN"/>
    <property type="match status" value="1"/>
</dbReference>
<proteinExistence type="predicted"/>
<feature type="signal peptide" evidence="1">
    <location>
        <begin position="1"/>
        <end position="29"/>
    </location>
</feature>
<accession>A0A428N199</accession>
<dbReference type="Gene3D" id="3.40.190.10">
    <property type="entry name" value="Periplasmic binding protein-like II"/>
    <property type="match status" value="2"/>
</dbReference>
<keyword evidence="1" id="KW-0732">Signal</keyword>
<dbReference type="AlphaFoldDB" id="A0A428N199"/>
<dbReference type="Pfam" id="PF01547">
    <property type="entry name" value="SBP_bac_1"/>
    <property type="match status" value="1"/>
</dbReference>
<feature type="chain" id="PRO_5038545063" evidence="1">
    <location>
        <begin position="30"/>
        <end position="443"/>
    </location>
</feature>
<dbReference type="InterPro" id="IPR050490">
    <property type="entry name" value="Bact_solute-bd_prot1"/>
</dbReference>
<evidence type="ECO:0000313" key="3">
    <source>
        <dbReference type="Proteomes" id="UP000275076"/>
    </source>
</evidence>
<gene>
    <name evidence="2" type="ORF">D7Z54_16850</name>
</gene>
<dbReference type="Proteomes" id="UP000275076">
    <property type="component" value="Unassembled WGS sequence"/>
</dbReference>
<name>A0A428N199_9BACI</name>
<comment type="caution">
    <text evidence="2">The sequence shown here is derived from an EMBL/GenBank/DDBJ whole genome shotgun (WGS) entry which is preliminary data.</text>
</comment>
<protein>
    <submittedName>
        <fullName evidence="2">Extracellular solute-binding protein</fullName>
    </submittedName>
</protein>
<dbReference type="RefSeq" id="WP_125557158.1">
    <property type="nucleotide sequence ID" value="NZ_RBVX01000017.1"/>
</dbReference>